<sequence length="95" mass="10041">MPERGFVGARQAVEVGGRALMDEVSSQRFATDESRRAELGILFAAGMPQVASATSIGALYGEHQAIGTFSVTAAFGRCSRPPTPRSHGWTETAQS</sequence>
<evidence type="ECO:0000313" key="1">
    <source>
        <dbReference type="EMBL" id="PXX66709.1"/>
    </source>
</evidence>
<gene>
    <name evidence="1" type="ORF">DFR70_103459</name>
</gene>
<dbReference type="Proteomes" id="UP000247569">
    <property type="component" value="Unassembled WGS sequence"/>
</dbReference>
<keyword evidence="2" id="KW-1185">Reference proteome</keyword>
<protein>
    <submittedName>
        <fullName evidence="1">Uncharacterized protein</fullName>
    </submittedName>
</protein>
<proteinExistence type="predicted"/>
<dbReference type="EMBL" id="QJKF01000003">
    <property type="protein sequence ID" value="PXX66709.1"/>
    <property type="molecule type" value="Genomic_DNA"/>
</dbReference>
<name>A0A318K504_9NOCA</name>
<evidence type="ECO:0000313" key="2">
    <source>
        <dbReference type="Proteomes" id="UP000247569"/>
    </source>
</evidence>
<accession>A0A318K504</accession>
<dbReference type="AlphaFoldDB" id="A0A318K504"/>
<comment type="caution">
    <text evidence="1">The sequence shown here is derived from an EMBL/GenBank/DDBJ whole genome shotgun (WGS) entry which is preliminary data.</text>
</comment>
<organism evidence="1 2">
    <name type="scientific">Nocardia tenerifensis</name>
    <dbReference type="NCBI Taxonomy" id="228006"/>
    <lineage>
        <taxon>Bacteria</taxon>
        <taxon>Bacillati</taxon>
        <taxon>Actinomycetota</taxon>
        <taxon>Actinomycetes</taxon>
        <taxon>Mycobacteriales</taxon>
        <taxon>Nocardiaceae</taxon>
        <taxon>Nocardia</taxon>
    </lineage>
</organism>
<reference evidence="1 2" key="1">
    <citation type="submission" date="2018-05" db="EMBL/GenBank/DDBJ databases">
        <title>Genomic Encyclopedia of Type Strains, Phase IV (KMG-IV): sequencing the most valuable type-strain genomes for metagenomic binning, comparative biology and taxonomic classification.</title>
        <authorList>
            <person name="Goeker M."/>
        </authorList>
    </citation>
    <scope>NUCLEOTIDE SEQUENCE [LARGE SCALE GENOMIC DNA]</scope>
    <source>
        <strain evidence="1 2">DSM 44704</strain>
    </source>
</reference>